<evidence type="ECO:0000313" key="2">
    <source>
        <dbReference type="Proteomes" id="UP000308600"/>
    </source>
</evidence>
<protein>
    <submittedName>
        <fullName evidence="1">Uncharacterized protein</fullName>
    </submittedName>
</protein>
<gene>
    <name evidence="1" type="ORF">BDN72DRAFT_905945</name>
</gene>
<name>A0ACD3A0W2_9AGAR</name>
<dbReference type="Proteomes" id="UP000308600">
    <property type="component" value="Unassembled WGS sequence"/>
</dbReference>
<dbReference type="EMBL" id="ML209009">
    <property type="protein sequence ID" value="TFK59342.1"/>
    <property type="molecule type" value="Genomic_DNA"/>
</dbReference>
<accession>A0ACD3A0W2</accession>
<proteinExistence type="predicted"/>
<evidence type="ECO:0000313" key="1">
    <source>
        <dbReference type="EMBL" id="TFK59342.1"/>
    </source>
</evidence>
<sequence length="1002" mass="113029">MASTLPQHPPPTIVLNADGLPLPNVTIEHSQTYVHITYHDRAQQRIRHSIVYAVTDNECSTAQDFLLAFTSVLEKRVFSLMTVSLAPSTFAVGLAGRMFTLFALLASMQRLLTCFSLITPGYICNYSIFTFQSCLLLFIAKPINPRVYFYKHISSNEVPIWPSLPESASCLLPPNTLLRPSTFCLDMSRVVLALSVAQANWLSHVLRKHGDDHYGRTIFHQLDRELSFTPADVSSESDSGTSSESDLDHDSPTSPDIFQHEPRPSTPENRTAADAGSPMTVEEQQEVDAGSPIQVDVESEPTPTRRPVAKDSSRRVVPIPDSPTTYTHRTVFLESNMLQDDITREGLGCGQQQDAESAPGTRAEDERDLEGTSNSANAQHPVPEKQPLSTIARGIIAKVGELGRLLTSTNDFEEKDGLYHPEKNGNLSTLAAITDGLAEHFQDQEENSLHKLAEQCFQLEIRQFAIRFQYMLTSMLFRLSIHNEVISGKTKNEVIIKLSHQPQVNASQSKLYRYMREGAQYCLLTGAGSIYFLALMAAVTDKSELMSFTGDEVVKVAAILRCPYPDSLEGDIILNSIIPAIAFLRSRYAFLFPTNMGIPQCWWFDISETTLDCRNFLSMDQLMDSLDYDCFVKGRDLVSWAPCLEPISGSPTSLRIIPYIQRPVIKLRTNFDISLEINKKVAFDRASNPEGVENRFQWTQRERIKAGKWKKIETYARFAKWYWNNFQSGSNQWPEYWYFGKHMWIDNDLLVQGLDDQFLFLLSSGLPENIKQRLHPGIKSIFGEAYRYRDSSRDPKNPLQSLHMSFYNRYATRGPGQGPSSDPSTLSNSNSSTFIPRASTELKRNTRRYCLLQNILAPVFAFIDRMVLHHLPEVHRDLRQFVETLPGNEISPASPFSAFVINLNAATGAHRDWNDQEICVVLAITDEGCKGGELILVEPKAVIPLQNGDIIMFRSGDITHFNLHFKGCRSSLVLHSDKHTGSWVEHRNNWVYHALFSTSHNL</sequence>
<organism evidence="1 2">
    <name type="scientific">Pluteus cervinus</name>
    <dbReference type="NCBI Taxonomy" id="181527"/>
    <lineage>
        <taxon>Eukaryota</taxon>
        <taxon>Fungi</taxon>
        <taxon>Dikarya</taxon>
        <taxon>Basidiomycota</taxon>
        <taxon>Agaricomycotina</taxon>
        <taxon>Agaricomycetes</taxon>
        <taxon>Agaricomycetidae</taxon>
        <taxon>Agaricales</taxon>
        <taxon>Pluteineae</taxon>
        <taxon>Pluteaceae</taxon>
        <taxon>Pluteus</taxon>
    </lineage>
</organism>
<reference evidence="1 2" key="1">
    <citation type="journal article" date="2019" name="Nat. Ecol. Evol.">
        <title>Megaphylogeny resolves global patterns of mushroom evolution.</title>
        <authorList>
            <person name="Varga T."/>
            <person name="Krizsan K."/>
            <person name="Foldi C."/>
            <person name="Dima B."/>
            <person name="Sanchez-Garcia M."/>
            <person name="Sanchez-Ramirez S."/>
            <person name="Szollosi G.J."/>
            <person name="Szarkandi J.G."/>
            <person name="Papp V."/>
            <person name="Albert L."/>
            <person name="Andreopoulos W."/>
            <person name="Angelini C."/>
            <person name="Antonin V."/>
            <person name="Barry K.W."/>
            <person name="Bougher N.L."/>
            <person name="Buchanan P."/>
            <person name="Buyck B."/>
            <person name="Bense V."/>
            <person name="Catcheside P."/>
            <person name="Chovatia M."/>
            <person name="Cooper J."/>
            <person name="Damon W."/>
            <person name="Desjardin D."/>
            <person name="Finy P."/>
            <person name="Geml J."/>
            <person name="Haridas S."/>
            <person name="Hughes K."/>
            <person name="Justo A."/>
            <person name="Karasinski D."/>
            <person name="Kautmanova I."/>
            <person name="Kiss B."/>
            <person name="Kocsube S."/>
            <person name="Kotiranta H."/>
            <person name="LaButti K.M."/>
            <person name="Lechner B.E."/>
            <person name="Liimatainen K."/>
            <person name="Lipzen A."/>
            <person name="Lukacs Z."/>
            <person name="Mihaltcheva S."/>
            <person name="Morgado L.N."/>
            <person name="Niskanen T."/>
            <person name="Noordeloos M.E."/>
            <person name="Ohm R.A."/>
            <person name="Ortiz-Santana B."/>
            <person name="Ovrebo C."/>
            <person name="Racz N."/>
            <person name="Riley R."/>
            <person name="Savchenko A."/>
            <person name="Shiryaev A."/>
            <person name="Soop K."/>
            <person name="Spirin V."/>
            <person name="Szebenyi C."/>
            <person name="Tomsovsky M."/>
            <person name="Tulloss R.E."/>
            <person name="Uehling J."/>
            <person name="Grigoriev I.V."/>
            <person name="Vagvolgyi C."/>
            <person name="Papp T."/>
            <person name="Martin F.M."/>
            <person name="Miettinen O."/>
            <person name="Hibbett D.S."/>
            <person name="Nagy L.G."/>
        </authorList>
    </citation>
    <scope>NUCLEOTIDE SEQUENCE [LARGE SCALE GENOMIC DNA]</scope>
    <source>
        <strain evidence="1 2">NL-1719</strain>
    </source>
</reference>
<keyword evidence="2" id="KW-1185">Reference proteome</keyword>